<comment type="caution">
    <text evidence="2">The sequence shown here is derived from an EMBL/GenBank/DDBJ whole genome shotgun (WGS) entry which is preliminary data.</text>
</comment>
<gene>
    <name evidence="2" type="ORF">MTR65_16795</name>
</gene>
<dbReference type="EMBL" id="JALHAT010000039">
    <property type="protein sequence ID" value="MCJ1962353.1"/>
    <property type="molecule type" value="Genomic_DNA"/>
</dbReference>
<reference evidence="2" key="1">
    <citation type="submission" date="2022-03" db="EMBL/GenBank/DDBJ databases">
        <title>Identification of a novel bacterium isolated from mangrove sediments.</title>
        <authorList>
            <person name="Pan X."/>
        </authorList>
    </citation>
    <scope>NUCLEOTIDE SEQUENCE</scope>
    <source>
        <strain evidence="2">B2637</strain>
    </source>
</reference>
<organism evidence="2 3">
    <name type="scientific">Novosphingobium mangrovi</name>
    <name type="common">ex Hu et al. 2023</name>
    <dbReference type="NCBI Taxonomy" id="2930094"/>
    <lineage>
        <taxon>Bacteria</taxon>
        <taxon>Pseudomonadati</taxon>
        <taxon>Pseudomonadota</taxon>
        <taxon>Alphaproteobacteria</taxon>
        <taxon>Sphingomonadales</taxon>
        <taxon>Sphingomonadaceae</taxon>
        <taxon>Novosphingobium</taxon>
    </lineage>
</organism>
<evidence type="ECO:0000259" key="1">
    <source>
        <dbReference type="Pfam" id="PF02538"/>
    </source>
</evidence>
<keyword evidence="3" id="KW-1185">Reference proteome</keyword>
<protein>
    <submittedName>
        <fullName evidence="2">Hydantoinase B/oxoprolinase family protein</fullName>
    </submittedName>
</protein>
<evidence type="ECO:0000313" key="2">
    <source>
        <dbReference type="EMBL" id="MCJ1962353.1"/>
    </source>
</evidence>
<dbReference type="Pfam" id="PF02538">
    <property type="entry name" value="Hydantoinase_B"/>
    <property type="match status" value="1"/>
</dbReference>
<dbReference type="InterPro" id="IPR003692">
    <property type="entry name" value="Hydantoinase_B"/>
</dbReference>
<evidence type="ECO:0000313" key="3">
    <source>
        <dbReference type="Proteomes" id="UP001162802"/>
    </source>
</evidence>
<dbReference type="PANTHER" id="PTHR11365:SF23">
    <property type="entry name" value="HYPOTHETICAL 5-OXOPROLINASE (EUROFUNG)-RELATED"/>
    <property type="match status" value="1"/>
</dbReference>
<dbReference type="PANTHER" id="PTHR11365">
    <property type="entry name" value="5-OXOPROLINASE RELATED"/>
    <property type="match status" value="1"/>
</dbReference>
<dbReference type="RefSeq" id="WP_243802239.1">
    <property type="nucleotide sequence ID" value="NZ_JALHAT010000039.1"/>
</dbReference>
<name>A0ABT0AGL3_9SPHN</name>
<feature type="domain" description="Hydantoinase B/oxoprolinase" evidence="1">
    <location>
        <begin position="30"/>
        <end position="552"/>
    </location>
</feature>
<dbReference type="InterPro" id="IPR045079">
    <property type="entry name" value="Oxoprolinase-like"/>
</dbReference>
<accession>A0ABT0AGL3</accession>
<sequence>MTAPATAPAFALRRELAKKPGALPTSVTIDPVSADIIRGAFETICFEVATHLGRAASSPIINQSNERNAAIVDAHGRLAMGSIGTPHLTFVSQLTVRYGLLQQAKYDWGAGDVFLGNDPDAGGGHLPDYNVYAPVYDDAGELVTCIALQAHQGDTGGKDPGGFTLEATDIFTEGLAIPCVKLVHRGEKRVDVIDMIVRNNRFATFAGDLAAMISAVEKGARRIEALIARHGADHVRAAINHAIDETERQFRREIAEWPDGTYPATVYIDHDTAGTKDVKVHVEVTVAGEDLTVDLTGTDERANLTGVWNTFANSRGYVMVQLAAMIDPAIVKNEGLFQAVEIVIPEGCIANPPPNKPAALGSFHPACEITEAVCVALSGIVPARAQPQVYKIGMPNAVIGFDAAGQMYMDQGVDCRSMDVSAVAGLDGWGACPSSLGNLLLGQAEDAESRFPVLNIARELTTDTGGAGQWRGMPGSCNVKQVLQPMMATAWMVSHDHPISGMGGGDPGSPYVNRFEVGSPNERRIALAEQAMLPAGAVMAYQHGGGGGFGPPTARDPEAVKEDVLDELVSEEAARTRYGVVLTGRLEDYDLAVDAEATRHLRAEMAEADTGLVVAE</sequence>
<dbReference type="Proteomes" id="UP001162802">
    <property type="component" value="Unassembled WGS sequence"/>
</dbReference>
<proteinExistence type="predicted"/>